<comment type="similarity">
    <text evidence="7 19">Belongs to the sugar phosphate cyclases superfamily. Dehydroquinate synthase family.</text>
</comment>
<comment type="cofactor">
    <cofactor evidence="2 19">
        <name>NAD(+)</name>
        <dbReference type="ChEBI" id="CHEBI:57540"/>
    </cofactor>
</comment>
<dbReference type="Gene3D" id="3.40.50.1970">
    <property type="match status" value="1"/>
</dbReference>
<dbReference type="HAMAP" id="MF_00110">
    <property type="entry name" value="DHQ_synthase"/>
    <property type="match status" value="1"/>
</dbReference>
<organism evidence="22 23">
    <name type="scientific">Kolteria novifilia</name>
    <dbReference type="NCBI Taxonomy" id="2527975"/>
    <lineage>
        <taxon>Bacteria</taxon>
        <taxon>Pseudomonadati</taxon>
        <taxon>Planctomycetota</taxon>
        <taxon>Planctomycetia</taxon>
        <taxon>Kolteriales</taxon>
        <taxon>Kolteriaceae</taxon>
        <taxon>Kolteria</taxon>
    </lineage>
</organism>
<sequence>MKTTGKKDPTHDSLLMEAALETVVPVDLAERSYEIHIGRDRLDGLGNLVKQRIRGQRILLVSDTNVAPLHGGRAIKSLREAGLEAHLAVIPAGEGSKTLQHYSQLLDTLVAIKADRHSAVVALGGGVVGDLAGFVAASYARGIDFVQVPTTLLAMVDASVGGKVAVDHPRAKNMIGAFHQPTLVVCDLALLDSLPERDFRAGLAEVVKYGVIMDEEFFAWLEETTPAIVAKQADVLGRIVTRSCQLKAQVVAEDERETSGRRAILNYGHTYAHSFETASDYSLMLHGEAVAVGMVAAAKLAEMLDRCDPSLNQRQKTLWSTLGLPIRLPRPFHPGELLGIMYSDKKTVGGKLRLVLPTKIGHVDTVKDVDPEMVERSMLEVISG</sequence>
<keyword evidence="23" id="KW-1185">Reference proteome</keyword>
<evidence type="ECO:0000256" key="13">
    <source>
        <dbReference type="ARBA" id="ARBA00022741"/>
    </source>
</evidence>
<name>A0A518B552_9BACT</name>
<keyword evidence="15 19" id="KW-0520">NAD</keyword>
<comment type="cofactor">
    <cofactor evidence="3">
        <name>Zn(2+)</name>
        <dbReference type="ChEBI" id="CHEBI:29105"/>
    </cofactor>
</comment>
<comment type="function">
    <text evidence="4 19">Catalyzes the conversion of 3-deoxy-D-arabino-heptulosonate 7-phosphate (DAHP) to dehydroquinate (DHQ).</text>
</comment>
<keyword evidence="14 19" id="KW-0862">Zinc</keyword>
<dbReference type="GO" id="GO:0008652">
    <property type="term" value="P:amino acid biosynthetic process"/>
    <property type="evidence" value="ECO:0007669"/>
    <property type="project" value="UniProtKB-KW"/>
</dbReference>
<evidence type="ECO:0000313" key="22">
    <source>
        <dbReference type="EMBL" id="QDU62076.1"/>
    </source>
</evidence>
<dbReference type="PIRSF" id="PIRSF001455">
    <property type="entry name" value="DHQ_synth"/>
    <property type="match status" value="1"/>
</dbReference>
<dbReference type="InterPro" id="IPR056179">
    <property type="entry name" value="DHQS_C"/>
</dbReference>
<dbReference type="GO" id="GO:0003856">
    <property type="term" value="F:3-dehydroquinate synthase activity"/>
    <property type="evidence" value="ECO:0007669"/>
    <property type="project" value="UniProtKB-UniRule"/>
</dbReference>
<gene>
    <name evidence="19 22" type="primary">aroB</name>
    <name evidence="22" type="ORF">Pan216_29420</name>
</gene>
<evidence type="ECO:0000256" key="1">
    <source>
        <dbReference type="ARBA" id="ARBA00001393"/>
    </source>
</evidence>
<comment type="caution">
    <text evidence="19">Lacks conserved residue(s) required for the propagation of feature annotation.</text>
</comment>
<dbReference type="Gene3D" id="1.20.1090.10">
    <property type="entry name" value="Dehydroquinate synthase-like - alpha domain"/>
    <property type="match status" value="1"/>
</dbReference>
<dbReference type="PANTHER" id="PTHR43622">
    <property type="entry name" value="3-DEHYDROQUINATE SYNTHASE"/>
    <property type="match status" value="1"/>
</dbReference>
<evidence type="ECO:0000256" key="7">
    <source>
        <dbReference type="ARBA" id="ARBA00005412"/>
    </source>
</evidence>
<dbReference type="EC" id="4.2.3.4" evidence="8 19"/>
<keyword evidence="12 19" id="KW-0479">Metal-binding</keyword>
<dbReference type="InterPro" id="IPR050071">
    <property type="entry name" value="Dehydroquinate_synthase"/>
</dbReference>
<dbReference type="Proteomes" id="UP000317093">
    <property type="component" value="Chromosome"/>
</dbReference>
<dbReference type="AlphaFoldDB" id="A0A518B552"/>
<dbReference type="GO" id="GO:0009423">
    <property type="term" value="P:chorismate biosynthetic process"/>
    <property type="evidence" value="ECO:0007669"/>
    <property type="project" value="UniProtKB-UniRule"/>
</dbReference>
<evidence type="ECO:0000259" key="20">
    <source>
        <dbReference type="Pfam" id="PF01761"/>
    </source>
</evidence>
<dbReference type="InterPro" id="IPR030960">
    <property type="entry name" value="DHQS/DOIS_N"/>
</dbReference>
<feature type="domain" description="3-dehydroquinate synthase C-terminal" evidence="21">
    <location>
        <begin position="202"/>
        <end position="347"/>
    </location>
</feature>
<comment type="subcellular location">
    <subcellularLocation>
        <location evidence="5 19">Cytoplasm</location>
    </subcellularLocation>
</comment>
<accession>A0A518B552</accession>
<evidence type="ECO:0000256" key="10">
    <source>
        <dbReference type="ARBA" id="ARBA00022490"/>
    </source>
</evidence>
<dbReference type="GO" id="GO:0009073">
    <property type="term" value="P:aromatic amino acid family biosynthetic process"/>
    <property type="evidence" value="ECO:0007669"/>
    <property type="project" value="UniProtKB-KW"/>
</dbReference>
<dbReference type="EMBL" id="CP036279">
    <property type="protein sequence ID" value="QDU62076.1"/>
    <property type="molecule type" value="Genomic_DNA"/>
</dbReference>
<evidence type="ECO:0000259" key="21">
    <source>
        <dbReference type="Pfam" id="PF24621"/>
    </source>
</evidence>
<evidence type="ECO:0000256" key="11">
    <source>
        <dbReference type="ARBA" id="ARBA00022605"/>
    </source>
</evidence>
<dbReference type="Pfam" id="PF01761">
    <property type="entry name" value="DHQ_synthase"/>
    <property type="match status" value="1"/>
</dbReference>
<dbReference type="InterPro" id="IPR030963">
    <property type="entry name" value="DHQ_synth_fam"/>
</dbReference>
<dbReference type="GO" id="GO:0005737">
    <property type="term" value="C:cytoplasm"/>
    <property type="evidence" value="ECO:0007669"/>
    <property type="project" value="UniProtKB-SubCell"/>
</dbReference>
<dbReference type="FunFam" id="3.40.50.1970:FF:000007">
    <property type="entry name" value="Pentafunctional AROM polypeptide"/>
    <property type="match status" value="1"/>
</dbReference>
<evidence type="ECO:0000313" key="23">
    <source>
        <dbReference type="Proteomes" id="UP000317093"/>
    </source>
</evidence>
<evidence type="ECO:0000256" key="2">
    <source>
        <dbReference type="ARBA" id="ARBA00001911"/>
    </source>
</evidence>
<feature type="binding site" evidence="19">
    <location>
        <position position="205"/>
    </location>
    <ligand>
        <name>Zn(2+)</name>
        <dbReference type="ChEBI" id="CHEBI:29105"/>
    </ligand>
</feature>
<dbReference type="PANTHER" id="PTHR43622:SF7">
    <property type="entry name" value="3-DEHYDROQUINATE SYNTHASE, CHLOROPLASTIC"/>
    <property type="match status" value="1"/>
</dbReference>
<keyword evidence="17 19" id="KW-0456">Lyase</keyword>
<evidence type="ECO:0000256" key="5">
    <source>
        <dbReference type="ARBA" id="ARBA00004496"/>
    </source>
</evidence>
<feature type="domain" description="3-dehydroquinate synthase N-terminal" evidence="20">
    <location>
        <begin position="89"/>
        <end position="200"/>
    </location>
</feature>
<keyword evidence="16 19" id="KW-0057">Aromatic amino acid biosynthesis</keyword>
<feature type="binding site" evidence="19">
    <location>
        <position position="163"/>
    </location>
    <ligand>
        <name>NAD(+)</name>
        <dbReference type="ChEBI" id="CHEBI:57540"/>
    </ligand>
</feature>
<comment type="cofactor">
    <cofactor evidence="19">
        <name>Co(2+)</name>
        <dbReference type="ChEBI" id="CHEBI:48828"/>
    </cofactor>
    <cofactor evidence="19">
        <name>Zn(2+)</name>
        <dbReference type="ChEBI" id="CHEBI:29105"/>
    </cofactor>
    <text evidence="19">Binds 1 divalent metal cation per subunit. Can use either Co(2+) or Zn(2+).</text>
</comment>
<comment type="catalytic activity">
    <reaction evidence="1 19">
        <text>7-phospho-2-dehydro-3-deoxy-D-arabino-heptonate = 3-dehydroquinate + phosphate</text>
        <dbReference type="Rhea" id="RHEA:21968"/>
        <dbReference type="ChEBI" id="CHEBI:32364"/>
        <dbReference type="ChEBI" id="CHEBI:43474"/>
        <dbReference type="ChEBI" id="CHEBI:58394"/>
        <dbReference type="EC" id="4.2.3.4"/>
    </reaction>
</comment>
<evidence type="ECO:0000256" key="8">
    <source>
        <dbReference type="ARBA" id="ARBA00013031"/>
    </source>
</evidence>
<feature type="binding site" evidence="19">
    <location>
        <position position="286"/>
    </location>
    <ligand>
        <name>Zn(2+)</name>
        <dbReference type="ChEBI" id="CHEBI:29105"/>
    </ligand>
</feature>
<evidence type="ECO:0000256" key="16">
    <source>
        <dbReference type="ARBA" id="ARBA00023141"/>
    </source>
</evidence>
<keyword evidence="10 19" id="KW-0963">Cytoplasm</keyword>
<proteinExistence type="inferred from homology"/>
<evidence type="ECO:0000256" key="6">
    <source>
        <dbReference type="ARBA" id="ARBA00004661"/>
    </source>
</evidence>
<dbReference type="SUPFAM" id="SSF56796">
    <property type="entry name" value="Dehydroquinate synthase-like"/>
    <property type="match status" value="1"/>
</dbReference>
<dbReference type="NCBIfam" id="TIGR01357">
    <property type="entry name" value="aroB"/>
    <property type="match status" value="1"/>
</dbReference>
<keyword evidence="13 19" id="KW-0547">Nucleotide-binding</keyword>
<dbReference type="UniPathway" id="UPA00053">
    <property type="reaction ID" value="UER00085"/>
</dbReference>
<feature type="binding site" evidence="19">
    <location>
        <begin position="150"/>
        <end position="151"/>
    </location>
    <ligand>
        <name>NAD(+)</name>
        <dbReference type="ChEBI" id="CHEBI:57540"/>
    </ligand>
</feature>
<evidence type="ECO:0000256" key="3">
    <source>
        <dbReference type="ARBA" id="ARBA00001947"/>
    </source>
</evidence>
<dbReference type="GO" id="GO:0000166">
    <property type="term" value="F:nucleotide binding"/>
    <property type="evidence" value="ECO:0007669"/>
    <property type="project" value="UniProtKB-KW"/>
</dbReference>
<feature type="binding site" evidence="19">
    <location>
        <position position="269"/>
    </location>
    <ligand>
        <name>Zn(2+)</name>
        <dbReference type="ChEBI" id="CHEBI:29105"/>
    </ligand>
</feature>
<feature type="binding site" evidence="19">
    <location>
        <begin position="126"/>
        <end position="130"/>
    </location>
    <ligand>
        <name>NAD(+)</name>
        <dbReference type="ChEBI" id="CHEBI:57540"/>
    </ligand>
</feature>
<dbReference type="GO" id="GO:0046872">
    <property type="term" value="F:metal ion binding"/>
    <property type="evidence" value="ECO:0007669"/>
    <property type="project" value="UniProtKB-KW"/>
</dbReference>
<reference evidence="22 23" key="1">
    <citation type="submission" date="2019-02" db="EMBL/GenBank/DDBJ databases">
        <title>Deep-cultivation of Planctomycetes and their phenomic and genomic characterization uncovers novel biology.</title>
        <authorList>
            <person name="Wiegand S."/>
            <person name="Jogler M."/>
            <person name="Boedeker C."/>
            <person name="Pinto D."/>
            <person name="Vollmers J."/>
            <person name="Rivas-Marin E."/>
            <person name="Kohn T."/>
            <person name="Peeters S.H."/>
            <person name="Heuer A."/>
            <person name="Rast P."/>
            <person name="Oberbeckmann S."/>
            <person name="Bunk B."/>
            <person name="Jeske O."/>
            <person name="Meyerdierks A."/>
            <person name="Storesund J.E."/>
            <person name="Kallscheuer N."/>
            <person name="Luecker S."/>
            <person name="Lage O.M."/>
            <person name="Pohl T."/>
            <person name="Merkel B.J."/>
            <person name="Hornburger P."/>
            <person name="Mueller R.-W."/>
            <person name="Bruemmer F."/>
            <person name="Labrenz M."/>
            <person name="Spormann A.M."/>
            <person name="Op den Camp H."/>
            <person name="Overmann J."/>
            <person name="Amann R."/>
            <person name="Jetten M.S.M."/>
            <person name="Mascher T."/>
            <person name="Medema M.H."/>
            <person name="Devos D.P."/>
            <person name="Kaster A.-K."/>
            <person name="Ovreas L."/>
            <person name="Rohde M."/>
            <person name="Galperin M.Y."/>
            <person name="Jogler C."/>
        </authorList>
    </citation>
    <scope>NUCLEOTIDE SEQUENCE [LARGE SCALE GENOMIC DNA]</scope>
    <source>
        <strain evidence="22 23">Pan216</strain>
    </source>
</reference>
<keyword evidence="11 19" id="KW-0028">Amino-acid biosynthesis</keyword>
<dbReference type="InterPro" id="IPR016037">
    <property type="entry name" value="DHQ_synth_AroB"/>
</dbReference>
<evidence type="ECO:0000256" key="19">
    <source>
        <dbReference type="HAMAP-Rule" id="MF_00110"/>
    </source>
</evidence>
<comment type="pathway">
    <text evidence="6 19">Metabolic intermediate biosynthesis; chorismate biosynthesis; chorismate from D-erythrose 4-phosphate and phosphoenolpyruvate: step 2/7.</text>
</comment>
<evidence type="ECO:0000256" key="14">
    <source>
        <dbReference type="ARBA" id="ARBA00022833"/>
    </source>
</evidence>
<keyword evidence="18 19" id="KW-0170">Cobalt</keyword>
<evidence type="ECO:0000256" key="15">
    <source>
        <dbReference type="ARBA" id="ARBA00023027"/>
    </source>
</evidence>
<dbReference type="Pfam" id="PF24621">
    <property type="entry name" value="DHQS_C"/>
    <property type="match status" value="1"/>
</dbReference>
<evidence type="ECO:0000256" key="17">
    <source>
        <dbReference type="ARBA" id="ARBA00023239"/>
    </source>
</evidence>
<dbReference type="CDD" id="cd08195">
    <property type="entry name" value="DHQS"/>
    <property type="match status" value="1"/>
</dbReference>
<evidence type="ECO:0000256" key="18">
    <source>
        <dbReference type="ARBA" id="ARBA00023285"/>
    </source>
</evidence>
<evidence type="ECO:0000256" key="12">
    <source>
        <dbReference type="ARBA" id="ARBA00022723"/>
    </source>
</evidence>
<evidence type="ECO:0000256" key="4">
    <source>
        <dbReference type="ARBA" id="ARBA00003485"/>
    </source>
</evidence>
<protein>
    <recommendedName>
        <fullName evidence="9 19">3-dehydroquinate synthase</fullName>
        <shortName evidence="19">DHQS</shortName>
        <ecNumber evidence="8 19">4.2.3.4</ecNumber>
    </recommendedName>
</protein>
<dbReference type="KEGG" id="knv:Pan216_29420"/>
<feature type="binding site" evidence="19">
    <location>
        <position position="172"/>
    </location>
    <ligand>
        <name>NAD(+)</name>
        <dbReference type="ChEBI" id="CHEBI:57540"/>
    </ligand>
</feature>
<evidence type="ECO:0000256" key="9">
    <source>
        <dbReference type="ARBA" id="ARBA00017684"/>
    </source>
</evidence>